<comment type="similarity">
    <text evidence="1">Belongs to the HipA Ser/Thr kinase family.</text>
</comment>
<evidence type="ECO:0000313" key="7">
    <source>
        <dbReference type="Proteomes" id="UP001156141"/>
    </source>
</evidence>
<dbReference type="InterPro" id="IPR017508">
    <property type="entry name" value="HipA_N1"/>
</dbReference>
<keyword evidence="2" id="KW-0808">Transferase</keyword>
<evidence type="ECO:0000256" key="2">
    <source>
        <dbReference type="ARBA" id="ARBA00022679"/>
    </source>
</evidence>
<reference evidence="6" key="1">
    <citation type="submission" date="2022-02" db="EMBL/GenBank/DDBJ databases">
        <title>Aestuariibaculum sp., a marine bacterium isolated from sediment in Guangxi.</title>
        <authorList>
            <person name="Ying J."/>
        </authorList>
    </citation>
    <scope>NUCLEOTIDE SEQUENCE</scope>
    <source>
        <strain evidence="6">L182</strain>
    </source>
</reference>
<comment type="caution">
    <text evidence="6">The sequence shown here is derived from an EMBL/GenBank/DDBJ whole genome shotgun (WGS) entry which is preliminary data.</text>
</comment>
<evidence type="ECO:0000313" key="6">
    <source>
        <dbReference type="EMBL" id="MCH4552756.1"/>
    </source>
</evidence>
<dbReference type="Proteomes" id="UP001156141">
    <property type="component" value="Unassembled WGS sequence"/>
</dbReference>
<feature type="domain" description="HipA-like C-terminal" evidence="4">
    <location>
        <begin position="179"/>
        <end position="412"/>
    </location>
</feature>
<protein>
    <submittedName>
        <fullName evidence="6">Type II toxin-antitoxin system HipA family toxin</fullName>
    </submittedName>
</protein>
<dbReference type="PANTHER" id="PTHR37419">
    <property type="entry name" value="SERINE/THREONINE-PROTEIN KINASE TOXIN HIPA"/>
    <property type="match status" value="1"/>
</dbReference>
<dbReference type="RefSeq" id="WP_240573141.1">
    <property type="nucleotide sequence ID" value="NZ_CP136709.1"/>
</dbReference>
<dbReference type="InterPro" id="IPR012893">
    <property type="entry name" value="HipA-like_C"/>
</dbReference>
<dbReference type="Pfam" id="PF07804">
    <property type="entry name" value="HipA_C"/>
    <property type="match status" value="1"/>
</dbReference>
<organism evidence="6 7">
    <name type="scientific">Aestuariibaculum lutulentum</name>
    <dbReference type="NCBI Taxonomy" id="2920935"/>
    <lineage>
        <taxon>Bacteria</taxon>
        <taxon>Pseudomonadati</taxon>
        <taxon>Bacteroidota</taxon>
        <taxon>Flavobacteriia</taxon>
        <taxon>Flavobacteriales</taxon>
        <taxon>Flavobacteriaceae</taxon>
    </lineage>
</organism>
<dbReference type="Pfam" id="PF13657">
    <property type="entry name" value="Couple_hipA"/>
    <property type="match status" value="1"/>
</dbReference>
<accession>A0ABS9RIH9</accession>
<evidence type="ECO:0000259" key="5">
    <source>
        <dbReference type="Pfam" id="PF13657"/>
    </source>
</evidence>
<proteinExistence type="inferred from homology"/>
<name>A0ABS9RIH9_9FLAO</name>
<evidence type="ECO:0000256" key="3">
    <source>
        <dbReference type="ARBA" id="ARBA00022777"/>
    </source>
</evidence>
<keyword evidence="3" id="KW-0418">Kinase</keyword>
<keyword evidence="7" id="KW-1185">Reference proteome</keyword>
<feature type="domain" description="HipA N-terminal subdomain 1" evidence="5">
    <location>
        <begin position="9"/>
        <end position="126"/>
    </location>
</feature>
<gene>
    <name evidence="6" type="ORF">MKW35_09005</name>
</gene>
<sequence length="436" mass="49755">MVSTKTAFVKIWNQVVGAVSWNDDTGLASFEYTPEFKSSGIELSPIKMPSQSGTQIFSFPELRVSRHNEYDTFKGLPGLLADVLPDKYGNQLINSWLAQQGRPENSMNPVEQLCFIGTRGMGALEFEPTQLKPNKNTFEVEIDSLVDIAQRMLLKREGFETNINKDERQAMLDILKIGTSAGGARPKAIIAYNKKTGQVRSGQTNAPKGFEHWLIKLDGVSDAQFGESQGYGRIEMAYYNMAIDCGIDMMESLLLEENNRAHFMTKRFDREGNDTKHHIQTWCAIQHYDFNDMHSYSYEQLFQTMRMLRLPYPQAEQMFRRMVFNVIGKNCDDHTKNFAFRLKQNDVWELAPAYDICFAYRPGSVWVSQHALSVNGKRKDINRQDLLTVAKSMNIKKADTIISEISNVIAKWNSYAEAVNAKSELRDNISNNLELM</sequence>
<dbReference type="EMBL" id="JAKVQD010000003">
    <property type="protein sequence ID" value="MCH4552756.1"/>
    <property type="molecule type" value="Genomic_DNA"/>
</dbReference>
<evidence type="ECO:0000259" key="4">
    <source>
        <dbReference type="Pfam" id="PF07804"/>
    </source>
</evidence>
<dbReference type="InterPro" id="IPR052028">
    <property type="entry name" value="HipA_Ser/Thr_kinase"/>
</dbReference>
<evidence type="ECO:0000256" key="1">
    <source>
        <dbReference type="ARBA" id="ARBA00010164"/>
    </source>
</evidence>
<dbReference type="PANTHER" id="PTHR37419:SF8">
    <property type="entry name" value="TOXIN YJJJ"/>
    <property type="match status" value="1"/>
</dbReference>